<accession>A0AAY4A6U4</accession>
<dbReference type="InterPro" id="IPR029060">
    <property type="entry name" value="PIN-like_dom_sf"/>
</dbReference>
<evidence type="ECO:0000256" key="1">
    <source>
        <dbReference type="ARBA" id="ARBA00007398"/>
    </source>
</evidence>
<dbReference type="Gene3D" id="3.40.50.1010">
    <property type="entry name" value="5'-nuclease"/>
    <property type="match status" value="1"/>
</dbReference>
<dbReference type="GeneTree" id="ENSGT00390000010145"/>
<dbReference type="PANTHER" id="PTHR15665">
    <property type="entry name" value="ASTEROID PROTEIN"/>
    <property type="match status" value="1"/>
</dbReference>
<dbReference type="Proteomes" id="UP000694580">
    <property type="component" value="Chromosome 5"/>
</dbReference>
<dbReference type="PANTHER" id="PTHR15665:SF1">
    <property type="entry name" value="PROTEIN ASTEROID HOMOLOG 1"/>
    <property type="match status" value="1"/>
</dbReference>
<dbReference type="Ensembl" id="ENSDCDT00010004698.1">
    <property type="protein sequence ID" value="ENSDCDP00010004539.1"/>
    <property type="gene ID" value="ENSDCDG00010002018.1"/>
</dbReference>
<evidence type="ECO:0000313" key="3">
    <source>
        <dbReference type="Proteomes" id="UP000694580"/>
    </source>
</evidence>
<protein>
    <submittedName>
        <fullName evidence="2">Uncharacterized protein</fullName>
    </submittedName>
</protein>
<reference evidence="2 3" key="1">
    <citation type="submission" date="2020-06" db="EMBL/GenBank/DDBJ databases">
        <authorList>
            <consortium name="Wellcome Sanger Institute Data Sharing"/>
        </authorList>
    </citation>
    <scope>NUCLEOTIDE SEQUENCE [LARGE SCALE GENOMIC DNA]</scope>
</reference>
<dbReference type="AlphaFoldDB" id="A0AAY4A6U4"/>
<reference evidence="2" key="2">
    <citation type="submission" date="2025-08" db="UniProtKB">
        <authorList>
            <consortium name="Ensembl"/>
        </authorList>
    </citation>
    <scope>IDENTIFICATION</scope>
</reference>
<proteinExistence type="inferred from homology"/>
<gene>
    <name evidence="2" type="primary">aste1a</name>
</gene>
<comment type="similarity">
    <text evidence="1">Belongs to the asteroid family.</text>
</comment>
<evidence type="ECO:0000313" key="2">
    <source>
        <dbReference type="Ensembl" id="ENSDCDP00010004539.1"/>
    </source>
</evidence>
<name>A0AAY4A6U4_9TELE</name>
<keyword evidence="3" id="KW-1185">Reference proteome</keyword>
<reference evidence="2" key="3">
    <citation type="submission" date="2025-09" db="UniProtKB">
        <authorList>
            <consortium name="Ensembl"/>
        </authorList>
    </citation>
    <scope>IDENTIFICATION</scope>
</reference>
<dbReference type="SUPFAM" id="SSF88723">
    <property type="entry name" value="PIN domain-like"/>
    <property type="match status" value="1"/>
</dbReference>
<organism evidence="2 3">
    <name type="scientific">Denticeps clupeoides</name>
    <name type="common">denticle herring</name>
    <dbReference type="NCBI Taxonomy" id="299321"/>
    <lineage>
        <taxon>Eukaryota</taxon>
        <taxon>Metazoa</taxon>
        <taxon>Chordata</taxon>
        <taxon>Craniata</taxon>
        <taxon>Vertebrata</taxon>
        <taxon>Euteleostomi</taxon>
        <taxon>Actinopterygii</taxon>
        <taxon>Neopterygii</taxon>
        <taxon>Teleostei</taxon>
        <taxon>Clupei</taxon>
        <taxon>Clupeiformes</taxon>
        <taxon>Denticipitoidei</taxon>
        <taxon>Denticipitidae</taxon>
        <taxon>Denticeps</taxon>
    </lineage>
</organism>
<sequence>MGVKGLYSYISENCQFLEACEFRQSKLIIDGCNLMNCLYSDSNLDQKHAGDYFAFEMIIEEFFSALGHCGIDPYVVLDGGSDPSDKKLATLDQRAKDKIKNANEISLGRDCSTNVPPALLKNVFKQVLTKLGVNFVQCLGEADAETAALANEWNCPVLSNDSDFYIFKLHAGFLPFGCFQWNKWCGKDFICARIFTVSRFCASFNNMNYDLLPLFATLAGNDYVNLHTMGVSLNWKRFANCSGRFSRIDGLLRWLSKFRKPNMAIAEVTRHVSQQQQVEVIVALTNGMNEYKLSRCTLAQFFLQGAVSEPVPEKLQVLPAWTLKPLAKGKLGSIIIDALVLHRVRLSFQVENCDLPSSNGVSRSIRQVVYGLLLCGKQQAGRAQNHGHEHYVDECDREGLKLKTFKVKAAVPASGEHLTLETLQKAPLRERLQVLFDTLGVTEVSDAVPLELHLPVYVTRFWLMHSRPRREHFMALLLGFVLSRQAGMKTPGTFSRTFLNLKKEAAGPDRETAHKFCEWKTCLRASLHLNQLLCFPLAEPNCAQLYCGPLLHQIAAELRSGADPESRLQQKPQAQLLFRQLKEAVLRSVGDDIVQSVTSKSGHGARQQHAARNVDELREQFAGRFVIEEEELIERRIKQKAEEEMPCAFYKPRTRQKCKAVQTKKNTKSRKCDTFWD</sequence>
<dbReference type="InterPro" id="IPR026832">
    <property type="entry name" value="Asteroid"/>
</dbReference>